<dbReference type="Proteomes" id="UP000601171">
    <property type="component" value="Unassembled WGS sequence"/>
</dbReference>
<accession>A0A926EWV9</accession>
<sequence length="281" mass="33088">MGRKPREEYYGAIYHIIQKGNEKNNIFDNDSEKLALLNIIGETKEIFDFYLLAYCIMGERYHLVIKAHNIPISRIMHRINTLYAKYYNASTKSTGSPFGGRYKSIIVDSEYYLFNLINYIHNKVVYEGKANSMTEYKWSSDIFYRMNIEGVVDIDYALDILSQNRDVAVKNYIELMSIYYEDYEALKQEFEEMNTVPITNVKKNLHGINEDIQTKKRELEKALKDICETQADYDLIRSGSRMAYLMEYKSMFIAKCVKLGFSLCEIGDFIRLSERSIRRYL</sequence>
<gene>
    <name evidence="3" type="ORF">H8707_12435</name>
</gene>
<dbReference type="PANTHER" id="PTHR34322:SF2">
    <property type="entry name" value="TRANSPOSASE IS200-LIKE DOMAIN-CONTAINING PROTEIN"/>
    <property type="match status" value="1"/>
</dbReference>
<reference evidence="3" key="1">
    <citation type="submission" date="2020-08" db="EMBL/GenBank/DDBJ databases">
        <title>Genome public.</title>
        <authorList>
            <person name="Liu C."/>
            <person name="Sun Q."/>
        </authorList>
    </citation>
    <scope>NUCLEOTIDE SEQUENCE</scope>
    <source>
        <strain evidence="3">BX21</strain>
    </source>
</reference>
<dbReference type="GO" id="GO:0003677">
    <property type="term" value="F:DNA binding"/>
    <property type="evidence" value="ECO:0007669"/>
    <property type="project" value="InterPro"/>
</dbReference>
<dbReference type="AlphaFoldDB" id="A0A926EWV9"/>
<dbReference type="PANTHER" id="PTHR34322">
    <property type="entry name" value="TRANSPOSASE, Y1_TNP DOMAIN-CONTAINING"/>
    <property type="match status" value="1"/>
</dbReference>
<dbReference type="GO" id="GO:0006313">
    <property type="term" value="P:DNA transposition"/>
    <property type="evidence" value="ECO:0007669"/>
    <property type="project" value="InterPro"/>
</dbReference>
<evidence type="ECO:0000259" key="2">
    <source>
        <dbReference type="SMART" id="SM01321"/>
    </source>
</evidence>
<keyword evidence="4" id="KW-1185">Reference proteome</keyword>
<dbReference type="InterPro" id="IPR002686">
    <property type="entry name" value="Transposase_17"/>
</dbReference>
<dbReference type="SUPFAM" id="SSF143422">
    <property type="entry name" value="Transposase IS200-like"/>
    <property type="match status" value="1"/>
</dbReference>
<dbReference type="InterPro" id="IPR036515">
    <property type="entry name" value="Transposase_17_sf"/>
</dbReference>
<dbReference type="GO" id="GO:0004803">
    <property type="term" value="F:transposase activity"/>
    <property type="evidence" value="ECO:0007669"/>
    <property type="project" value="InterPro"/>
</dbReference>
<proteinExistence type="predicted"/>
<dbReference type="SMART" id="SM01321">
    <property type="entry name" value="Y1_Tnp"/>
    <property type="match status" value="1"/>
</dbReference>
<feature type="coiled-coil region" evidence="1">
    <location>
        <begin position="198"/>
        <end position="229"/>
    </location>
</feature>
<evidence type="ECO:0000313" key="3">
    <source>
        <dbReference type="EMBL" id="MBC8589022.1"/>
    </source>
</evidence>
<dbReference type="RefSeq" id="WP_262430484.1">
    <property type="nucleotide sequence ID" value="NZ_JACRTG010000029.1"/>
</dbReference>
<dbReference type="EMBL" id="JACRTG010000029">
    <property type="protein sequence ID" value="MBC8589022.1"/>
    <property type="molecule type" value="Genomic_DNA"/>
</dbReference>
<comment type="caution">
    <text evidence="3">The sequence shown here is derived from an EMBL/GenBank/DDBJ whole genome shotgun (WGS) entry which is preliminary data.</text>
</comment>
<feature type="domain" description="Transposase IS200-like" evidence="2">
    <location>
        <begin position="9"/>
        <end position="123"/>
    </location>
</feature>
<dbReference type="Gene3D" id="3.30.70.1290">
    <property type="entry name" value="Transposase IS200-like"/>
    <property type="match status" value="1"/>
</dbReference>
<protein>
    <submittedName>
        <fullName evidence="3">Transposase</fullName>
    </submittedName>
</protein>
<organism evidence="3 4">
    <name type="scientific">Paratissierella segnis</name>
    <dbReference type="NCBI Taxonomy" id="2763679"/>
    <lineage>
        <taxon>Bacteria</taxon>
        <taxon>Bacillati</taxon>
        <taxon>Bacillota</taxon>
        <taxon>Tissierellia</taxon>
        <taxon>Tissierellales</taxon>
        <taxon>Tissierellaceae</taxon>
        <taxon>Paratissierella</taxon>
    </lineage>
</organism>
<keyword evidence="1" id="KW-0175">Coiled coil</keyword>
<evidence type="ECO:0000256" key="1">
    <source>
        <dbReference type="SAM" id="Coils"/>
    </source>
</evidence>
<evidence type="ECO:0000313" key="4">
    <source>
        <dbReference type="Proteomes" id="UP000601171"/>
    </source>
</evidence>
<dbReference type="Pfam" id="PF01797">
    <property type="entry name" value="Y1_Tnp"/>
    <property type="match status" value="1"/>
</dbReference>
<name>A0A926EWV9_9FIRM</name>